<dbReference type="STRING" id="555500.I215_08807"/>
<sequence>MNWCFIIPLIVGLICALLGYLLGKQSAPSTTKVIKDVDNTQVLKWRQKYADLEGQLAECRKSLELEREMDSVGSVLPFDAAKVKAVFGKKVRQDDLKIIEGIGPKIEELFHNNGIKTWKDLSETTVLRCKKILKSGGKAFEIHRPDTWPKQAEMAYNGLWEELRQWQKTLDGGR</sequence>
<dbReference type="EMBL" id="AMSG01000010">
    <property type="protein sequence ID" value="EKF55117.1"/>
    <property type="molecule type" value="Genomic_DNA"/>
</dbReference>
<keyword evidence="2" id="KW-1185">Reference proteome</keyword>
<dbReference type="Proteomes" id="UP000007364">
    <property type="component" value="Unassembled WGS sequence"/>
</dbReference>
<evidence type="ECO:0000313" key="2">
    <source>
        <dbReference type="Proteomes" id="UP000007364"/>
    </source>
</evidence>
<proteinExistence type="predicted"/>
<gene>
    <name evidence="1" type="ORF">I215_08807</name>
</gene>
<dbReference type="AlphaFoldDB" id="K2QK81"/>
<name>K2QK81_9FLAO</name>
<comment type="caution">
    <text evidence="1">The sequence shown here is derived from an EMBL/GenBank/DDBJ whole genome shotgun (WGS) entry which is preliminary data.</text>
</comment>
<accession>K2QK81</accession>
<evidence type="ECO:0008006" key="3">
    <source>
        <dbReference type="Google" id="ProtNLM"/>
    </source>
</evidence>
<dbReference type="eggNOG" id="COG3743">
    <property type="taxonomic scope" value="Bacteria"/>
</dbReference>
<evidence type="ECO:0000313" key="1">
    <source>
        <dbReference type="EMBL" id="EKF55117.1"/>
    </source>
</evidence>
<dbReference type="OrthoDB" id="1493222at2"/>
<dbReference type="RefSeq" id="WP_008991610.1">
    <property type="nucleotide sequence ID" value="NZ_AMSG01000010.1"/>
</dbReference>
<organism evidence="1 2">
    <name type="scientific">Galbibacter marinus</name>
    <dbReference type="NCBI Taxonomy" id="555500"/>
    <lineage>
        <taxon>Bacteria</taxon>
        <taxon>Pseudomonadati</taxon>
        <taxon>Bacteroidota</taxon>
        <taxon>Flavobacteriia</taxon>
        <taxon>Flavobacteriales</taxon>
        <taxon>Flavobacteriaceae</taxon>
        <taxon>Galbibacter</taxon>
    </lineage>
</organism>
<reference evidence="1 2" key="1">
    <citation type="journal article" date="2012" name="J. Bacteriol.">
        <title>Genome Sequence of Galbibacter marinum Type Strain ck-I2-15.</title>
        <authorList>
            <person name="Lai Q."/>
            <person name="Li C."/>
            <person name="Shao Z."/>
        </authorList>
    </citation>
    <scope>NUCLEOTIDE SEQUENCE [LARGE SCALE GENOMIC DNA]</scope>
    <source>
        <strain evidence="2">ck-I2-15</strain>
    </source>
</reference>
<protein>
    <recommendedName>
        <fullName evidence="3">LSU ribosomal protein L21p</fullName>
    </recommendedName>
</protein>